<proteinExistence type="predicted"/>
<reference evidence="1 2" key="1">
    <citation type="submission" date="2017-10" db="EMBL/GenBank/DDBJ databases">
        <title>Whole genome of Pedobacter ginsengisoli T01R-27 isolated from tomato rhizosphere.</title>
        <authorList>
            <person name="Weon H.-Y."/>
            <person name="Lee S.A."/>
            <person name="Sang M.K."/>
            <person name="Song J."/>
        </authorList>
    </citation>
    <scope>NUCLEOTIDE SEQUENCE [LARGE SCALE GENOMIC DNA]</scope>
    <source>
        <strain evidence="1 2">T01R-27</strain>
    </source>
</reference>
<gene>
    <name evidence="1" type="ORF">CPT03_01150</name>
</gene>
<dbReference type="Proteomes" id="UP000223749">
    <property type="component" value="Chromosome"/>
</dbReference>
<dbReference type="EMBL" id="CP024091">
    <property type="protein sequence ID" value="ATP55169.1"/>
    <property type="molecule type" value="Genomic_DNA"/>
</dbReference>
<evidence type="ECO:0000313" key="1">
    <source>
        <dbReference type="EMBL" id="ATP55169.1"/>
    </source>
</evidence>
<dbReference type="PROSITE" id="PS51257">
    <property type="entry name" value="PROKAR_LIPOPROTEIN"/>
    <property type="match status" value="1"/>
</dbReference>
<dbReference type="KEGG" id="pgs:CPT03_01150"/>
<sequence>MDMKVYFLAIIAFTTVGFYACEKQKSDPNIEQKIIGKWELKSSSGGFTGKTIPIEEGKSSVLAFKSKSTYQQIENGSVVKEGKYVLSEVKSIYSGQLETAISFNETDPISKEQRKYVLGLRNDSLLISDNYYDGYSKFYLRVK</sequence>
<evidence type="ECO:0000313" key="2">
    <source>
        <dbReference type="Proteomes" id="UP000223749"/>
    </source>
</evidence>
<evidence type="ECO:0008006" key="3">
    <source>
        <dbReference type="Google" id="ProtNLM"/>
    </source>
</evidence>
<name>A0A2D1U0Q6_9SPHI</name>
<accession>A0A2D1U0Q6</accession>
<protein>
    <recommendedName>
        <fullName evidence="3">Lipocalin-like domain-containing protein</fullName>
    </recommendedName>
</protein>
<dbReference type="AlphaFoldDB" id="A0A2D1U0Q6"/>
<keyword evidence="2" id="KW-1185">Reference proteome</keyword>
<organism evidence="1 2">
    <name type="scientific">Pedobacter ginsengisoli</name>
    <dbReference type="NCBI Taxonomy" id="363852"/>
    <lineage>
        <taxon>Bacteria</taxon>
        <taxon>Pseudomonadati</taxon>
        <taxon>Bacteroidota</taxon>
        <taxon>Sphingobacteriia</taxon>
        <taxon>Sphingobacteriales</taxon>
        <taxon>Sphingobacteriaceae</taxon>
        <taxon>Pedobacter</taxon>
    </lineage>
</organism>